<dbReference type="STRING" id="1028.SAMN05661096_04042"/>
<dbReference type="EMBL" id="FXAW01000013">
    <property type="protein sequence ID" value="SMG53041.1"/>
    <property type="molecule type" value="Genomic_DNA"/>
</dbReference>
<proteinExistence type="predicted"/>
<protein>
    <submittedName>
        <fullName evidence="1">Uncharacterized protein</fullName>
    </submittedName>
</protein>
<evidence type="ECO:0000313" key="1">
    <source>
        <dbReference type="EMBL" id="SMG53041.1"/>
    </source>
</evidence>
<organism evidence="1 2">
    <name type="scientific">Marivirga sericea</name>
    <dbReference type="NCBI Taxonomy" id="1028"/>
    <lineage>
        <taxon>Bacteria</taxon>
        <taxon>Pseudomonadati</taxon>
        <taxon>Bacteroidota</taxon>
        <taxon>Cytophagia</taxon>
        <taxon>Cytophagales</taxon>
        <taxon>Marivirgaceae</taxon>
        <taxon>Marivirga</taxon>
    </lineage>
</organism>
<reference evidence="2" key="1">
    <citation type="submission" date="2017-04" db="EMBL/GenBank/DDBJ databases">
        <authorList>
            <person name="Varghese N."/>
            <person name="Submissions S."/>
        </authorList>
    </citation>
    <scope>NUCLEOTIDE SEQUENCE [LARGE SCALE GENOMIC DNA]</scope>
    <source>
        <strain evidence="2">DSM 4125</strain>
    </source>
</reference>
<keyword evidence="2" id="KW-1185">Reference proteome</keyword>
<accession>A0A1X7LGQ4</accession>
<sequence length="100" mass="11301">MEAKQIAAYFFIFSILSSFSLVPAQLGDVFQVDFISLDLEMETEEKAEEGSNATEEMLSSITTHFFGFDNFAFAYRDVNILSYHTHLKTPDIPPEVSSFS</sequence>
<evidence type="ECO:0000313" key="2">
    <source>
        <dbReference type="Proteomes" id="UP000193804"/>
    </source>
</evidence>
<name>A0A1X7LGQ4_9BACT</name>
<gene>
    <name evidence="1" type="ORF">SAMN05661096_04042</name>
</gene>
<dbReference type="Proteomes" id="UP000193804">
    <property type="component" value="Unassembled WGS sequence"/>
</dbReference>
<dbReference type="AlphaFoldDB" id="A0A1X7LGQ4"/>